<dbReference type="InterPro" id="IPR036388">
    <property type="entry name" value="WH-like_DNA-bd_sf"/>
</dbReference>
<dbReference type="Proteomes" id="UP000007721">
    <property type="component" value="Chromosome"/>
</dbReference>
<dbReference type="InterPro" id="IPR000792">
    <property type="entry name" value="Tscrpt_reg_LuxR_C"/>
</dbReference>
<dbReference type="Gene3D" id="3.40.50.2300">
    <property type="match status" value="1"/>
</dbReference>
<dbReference type="Pfam" id="PF00196">
    <property type="entry name" value="GerE"/>
    <property type="match status" value="1"/>
</dbReference>
<dbReference type="PANTHER" id="PTHR44688">
    <property type="entry name" value="DNA-BINDING TRANSCRIPTIONAL ACTIVATOR DEVR_DOSR"/>
    <property type="match status" value="1"/>
</dbReference>
<keyword evidence="3" id="KW-0804">Transcription</keyword>
<dbReference type="PROSITE" id="PS00622">
    <property type="entry name" value="HTH_LUXR_1"/>
    <property type="match status" value="1"/>
</dbReference>
<accession>B9M0U7</accession>
<dbReference type="GO" id="GO:0003677">
    <property type="term" value="F:DNA binding"/>
    <property type="evidence" value="ECO:0007669"/>
    <property type="project" value="UniProtKB-KW"/>
</dbReference>
<dbReference type="Gene3D" id="1.10.10.10">
    <property type="entry name" value="Winged helix-like DNA-binding domain superfamily/Winged helix DNA-binding domain"/>
    <property type="match status" value="1"/>
</dbReference>
<organism evidence="5 6">
    <name type="scientific">Geotalea daltonii (strain DSM 22248 / JCM 15807 / FRC-32)</name>
    <name type="common">Geobacter daltonii</name>
    <dbReference type="NCBI Taxonomy" id="316067"/>
    <lineage>
        <taxon>Bacteria</taxon>
        <taxon>Pseudomonadati</taxon>
        <taxon>Thermodesulfobacteriota</taxon>
        <taxon>Desulfuromonadia</taxon>
        <taxon>Geobacterales</taxon>
        <taxon>Geobacteraceae</taxon>
        <taxon>Geotalea</taxon>
    </lineage>
</organism>
<dbReference type="KEGG" id="geo:Geob_2600"/>
<evidence type="ECO:0000256" key="2">
    <source>
        <dbReference type="ARBA" id="ARBA00023125"/>
    </source>
</evidence>
<name>B9M0U7_GEODF</name>
<dbReference type="GO" id="GO:0006355">
    <property type="term" value="P:regulation of DNA-templated transcription"/>
    <property type="evidence" value="ECO:0007669"/>
    <property type="project" value="InterPro"/>
</dbReference>
<dbReference type="AlphaFoldDB" id="B9M0U7"/>
<dbReference type="HOGENOM" id="CLU_000445_90_7_7"/>
<reference evidence="5 6" key="1">
    <citation type="submission" date="2009-01" db="EMBL/GenBank/DDBJ databases">
        <title>Complete sequence of Geobacter sp. FRC-32.</title>
        <authorList>
            <consortium name="US DOE Joint Genome Institute"/>
            <person name="Lucas S."/>
            <person name="Copeland A."/>
            <person name="Lapidus A."/>
            <person name="Glavina del Rio T."/>
            <person name="Dalin E."/>
            <person name="Tice H."/>
            <person name="Bruce D."/>
            <person name="Goodwin L."/>
            <person name="Pitluck S."/>
            <person name="Saunders E."/>
            <person name="Brettin T."/>
            <person name="Detter J.C."/>
            <person name="Han C."/>
            <person name="Larimer F."/>
            <person name="Land M."/>
            <person name="Hauser L."/>
            <person name="Kyrpides N."/>
            <person name="Ovchinnikova G."/>
            <person name="Kostka J."/>
            <person name="Richardson P."/>
        </authorList>
    </citation>
    <scope>NUCLEOTIDE SEQUENCE [LARGE SCALE GENOMIC DNA]</scope>
    <source>
        <strain evidence="6">DSM 22248 / JCM 15807 / FRC-32</strain>
    </source>
</reference>
<protein>
    <submittedName>
        <fullName evidence="5">Helix-turn-helix transcriptional regulator, LuxR family</fullName>
    </submittedName>
</protein>
<dbReference type="PANTHER" id="PTHR44688:SF16">
    <property type="entry name" value="DNA-BINDING TRANSCRIPTIONAL ACTIVATOR DEVR_DOSR"/>
    <property type="match status" value="1"/>
</dbReference>
<dbReference type="SMART" id="SM00421">
    <property type="entry name" value="HTH_LUXR"/>
    <property type="match status" value="1"/>
</dbReference>
<dbReference type="InterPro" id="IPR016032">
    <property type="entry name" value="Sig_transdc_resp-reg_C-effctor"/>
</dbReference>
<evidence type="ECO:0000259" key="4">
    <source>
        <dbReference type="PROSITE" id="PS50043"/>
    </source>
</evidence>
<keyword evidence="1" id="KW-0805">Transcription regulation</keyword>
<evidence type="ECO:0000256" key="3">
    <source>
        <dbReference type="ARBA" id="ARBA00023163"/>
    </source>
</evidence>
<keyword evidence="2" id="KW-0238">DNA-binding</keyword>
<proteinExistence type="predicted"/>
<dbReference type="OrthoDB" id="5397235at2"/>
<dbReference type="STRING" id="316067.Geob_2600"/>
<evidence type="ECO:0000256" key="1">
    <source>
        <dbReference type="ARBA" id="ARBA00023015"/>
    </source>
</evidence>
<evidence type="ECO:0000313" key="5">
    <source>
        <dbReference type="EMBL" id="ACM20950.1"/>
    </source>
</evidence>
<feature type="domain" description="HTH luxR-type" evidence="4">
    <location>
        <begin position="150"/>
        <end position="215"/>
    </location>
</feature>
<keyword evidence="6" id="KW-1185">Reference proteome</keyword>
<gene>
    <name evidence="5" type="ordered locus">Geob_2600</name>
</gene>
<dbReference type="EMBL" id="CP001390">
    <property type="protein sequence ID" value="ACM20950.1"/>
    <property type="molecule type" value="Genomic_DNA"/>
</dbReference>
<dbReference type="eggNOG" id="COG2197">
    <property type="taxonomic scope" value="Bacteria"/>
</dbReference>
<dbReference type="PROSITE" id="PS50043">
    <property type="entry name" value="HTH_LUXR_2"/>
    <property type="match status" value="1"/>
</dbReference>
<dbReference type="PRINTS" id="PR00038">
    <property type="entry name" value="HTHLUXR"/>
</dbReference>
<sequence>MHITGVKTERGIMDISSAGKTRILINLGSALLGRALQDVISANPSFETFVATDSRSSHVFDPHHIVVDVHALAKDPQSHWPNAKMILIDTGLPEDELISLLLHHKFYGVISTDTPPEMFSKALHTVSKGQIWIDNDKIKALLHNQPSHLKPAGRANLSKKEQDIVAFIAQGLKNKEIAQRLCISEQTVKTHISRIFKKVDVVSRSQLVPLALKLRI</sequence>
<dbReference type="SUPFAM" id="SSF46894">
    <property type="entry name" value="C-terminal effector domain of the bipartite response regulators"/>
    <property type="match status" value="1"/>
</dbReference>
<evidence type="ECO:0000313" key="6">
    <source>
        <dbReference type="Proteomes" id="UP000007721"/>
    </source>
</evidence>
<dbReference type="CDD" id="cd06170">
    <property type="entry name" value="LuxR_C_like"/>
    <property type="match status" value="1"/>
</dbReference>